<gene>
    <name evidence="8" type="ORF">D5281_03015</name>
</gene>
<proteinExistence type="predicted"/>
<sequence>MKKSVILGVLLCLMAAGLWGCGKKKEDGAQTGLASKDYVYRMEDLDLKEAGQLFRSGEDIYAYGSDWQDDGSSILYFYKLNGDGTAAETFSFSVKENINIRNINFDDEGNIYCIENDFHMIGGGVSPEDSAGETEGGAVEPRETDGEDGQISENDTAMNEDGDQTQGETVEDTRPQEDTHTDDVQDAEEDTKADDAQDAEEDAQSMEEETRDAVPSEEDAYLDEYYLTKMSPSGEKYFSVKLNDIPALKELEEANGYFYIGDMILKKGNGIYINSYGTFFKFDLEGNYVETLAKGQDQELLDRSSFVCLEDGRTVAVFSDEENRMNVALADLDAGVLVERYQIPGLSYDFSFYPGVGYDLYMADNYAVYGYNLGEADKVCLMNYIDSDFDFYNVYQVIGINEKEFFAMHEDLETGDSVLAKFTKVPPEEVKEKQVIQLAMGFTNWTVRRNVIQFNKESEDYRISIQDYYSMYSTGDDYMEGINRLNTDIATGKVPDIILLEDAMPVDSYISKGLLEDIKPYIEKDEELDINNFMPNVVEAFSVNGKLYTVVPSYTIQTVLAKASEVGEERGWTVQEALELLASKPAGTLLFEMNSRDMILRNCLTMSGNQFIDWESGACNFDSDSFIQTLELISLFPEKTDDIAYEDEYWENWDSMWREGKIIASVNGLGDFRSYNREEKGTFGEKITMIGFPCANEDGTVIWPDMQLAMSAKSKNKEGVWAFLRTFLTDKYQEENINYGFPLSIKRLDELGEEATKRPYYFEEGKKVEYDDSYYVGGQEIIIPPMTREEMEAFKEQLYSLTQVYKMDEALLNIIEEEAAPYFAGQKQAKDVAAIIQSRAQLYVNENR</sequence>
<dbReference type="Proteomes" id="UP001154420">
    <property type="component" value="Unassembled WGS sequence"/>
</dbReference>
<feature type="chain" id="PRO_5040987436" evidence="7">
    <location>
        <begin position="21"/>
        <end position="848"/>
    </location>
</feature>
<keyword evidence="1" id="KW-1003">Cell membrane</keyword>
<keyword evidence="2 7" id="KW-0732">Signal</keyword>
<keyword evidence="4" id="KW-0564">Palmitate</keyword>
<dbReference type="RefSeq" id="WP_160558660.1">
    <property type="nucleotide sequence ID" value="NZ_QZDT01000002.1"/>
</dbReference>
<feature type="region of interest" description="Disordered" evidence="6">
    <location>
        <begin position="123"/>
        <end position="218"/>
    </location>
</feature>
<evidence type="ECO:0000256" key="5">
    <source>
        <dbReference type="ARBA" id="ARBA00023288"/>
    </source>
</evidence>
<protein>
    <submittedName>
        <fullName evidence="8">Extracellular solute-binding protein</fullName>
    </submittedName>
</protein>
<evidence type="ECO:0000256" key="1">
    <source>
        <dbReference type="ARBA" id="ARBA00022475"/>
    </source>
</evidence>
<keyword evidence="5" id="KW-0449">Lipoprotein</keyword>
<dbReference type="InterPro" id="IPR050490">
    <property type="entry name" value="Bact_solute-bd_prot1"/>
</dbReference>
<dbReference type="SUPFAM" id="SSF69304">
    <property type="entry name" value="Tricorn protease N-terminal domain"/>
    <property type="match status" value="1"/>
</dbReference>
<dbReference type="Pfam" id="PF13416">
    <property type="entry name" value="SBP_bac_8"/>
    <property type="match status" value="1"/>
</dbReference>
<evidence type="ECO:0000256" key="6">
    <source>
        <dbReference type="SAM" id="MobiDB-lite"/>
    </source>
</evidence>
<reference evidence="8" key="1">
    <citation type="submission" date="2018-09" db="EMBL/GenBank/DDBJ databases">
        <title>Murine metabolic-syndrome-specific gut microbial biobank.</title>
        <authorList>
            <person name="Liu C."/>
        </authorList>
    </citation>
    <scope>NUCLEOTIDE SEQUENCE</scope>
    <source>
        <strain evidence="8">D42-62</strain>
    </source>
</reference>
<dbReference type="Gene3D" id="3.40.190.10">
    <property type="entry name" value="Periplasmic binding protein-like II"/>
    <property type="match status" value="1"/>
</dbReference>
<comment type="caution">
    <text evidence="8">The sequence shown here is derived from an EMBL/GenBank/DDBJ whole genome shotgun (WGS) entry which is preliminary data.</text>
</comment>
<evidence type="ECO:0000256" key="4">
    <source>
        <dbReference type="ARBA" id="ARBA00023139"/>
    </source>
</evidence>
<feature type="compositionally biased region" description="Basic and acidic residues" evidence="6">
    <location>
        <begin position="171"/>
        <end position="183"/>
    </location>
</feature>
<dbReference type="PANTHER" id="PTHR43649:SF33">
    <property type="entry name" value="POLYGALACTURONAN_RHAMNOGALACTURONAN-BINDING PROTEIN YTCQ"/>
    <property type="match status" value="1"/>
</dbReference>
<accession>A0A9X5GRZ7</accession>
<keyword evidence="9" id="KW-1185">Reference proteome</keyword>
<evidence type="ECO:0000256" key="7">
    <source>
        <dbReference type="SAM" id="SignalP"/>
    </source>
</evidence>
<dbReference type="EMBL" id="QZDT01000002">
    <property type="protein sequence ID" value="NBJ91587.1"/>
    <property type="molecule type" value="Genomic_DNA"/>
</dbReference>
<name>A0A9X5GRZ7_9FIRM</name>
<keyword evidence="3" id="KW-0472">Membrane</keyword>
<dbReference type="AlphaFoldDB" id="A0A9X5GRZ7"/>
<evidence type="ECO:0000313" key="8">
    <source>
        <dbReference type="EMBL" id="NBJ91587.1"/>
    </source>
</evidence>
<dbReference type="InterPro" id="IPR006059">
    <property type="entry name" value="SBP"/>
</dbReference>
<organism evidence="8 9">
    <name type="scientific">Parablautia muri</name>
    <dbReference type="NCBI Taxonomy" id="2320879"/>
    <lineage>
        <taxon>Bacteria</taxon>
        <taxon>Bacillati</taxon>
        <taxon>Bacillota</taxon>
        <taxon>Clostridia</taxon>
        <taxon>Lachnospirales</taxon>
        <taxon>Lachnospiraceae</taxon>
        <taxon>Parablautia</taxon>
    </lineage>
</organism>
<dbReference type="OrthoDB" id="1837101at2"/>
<evidence type="ECO:0000313" key="9">
    <source>
        <dbReference type="Proteomes" id="UP001154420"/>
    </source>
</evidence>
<feature type="compositionally biased region" description="Acidic residues" evidence="6">
    <location>
        <begin position="184"/>
        <end position="218"/>
    </location>
</feature>
<feature type="signal peptide" evidence="7">
    <location>
        <begin position="1"/>
        <end position="20"/>
    </location>
</feature>
<evidence type="ECO:0000256" key="2">
    <source>
        <dbReference type="ARBA" id="ARBA00022729"/>
    </source>
</evidence>
<dbReference type="SUPFAM" id="SSF53850">
    <property type="entry name" value="Periplasmic binding protein-like II"/>
    <property type="match status" value="1"/>
</dbReference>
<evidence type="ECO:0000256" key="3">
    <source>
        <dbReference type="ARBA" id="ARBA00023136"/>
    </source>
</evidence>
<dbReference type="PANTHER" id="PTHR43649">
    <property type="entry name" value="ARABINOSE-BINDING PROTEIN-RELATED"/>
    <property type="match status" value="1"/>
</dbReference>